<organism evidence="3 4">
    <name type="scientific">Roseobacter fucihabitans</name>
    <dbReference type="NCBI Taxonomy" id="1537242"/>
    <lineage>
        <taxon>Bacteria</taxon>
        <taxon>Pseudomonadati</taxon>
        <taxon>Pseudomonadota</taxon>
        <taxon>Alphaproteobacteria</taxon>
        <taxon>Rhodobacterales</taxon>
        <taxon>Roseobacteraceae</taxon>
        <taxon>Roseobacter</taxon>
    </lineage>
</organism>
<dbReference type="Gene3D" id="3.30.1340.30">
    <property type="match status" value="1"/>
</dbReference>
<evidence type="ECO:0000313" key="3">
    <source>
        <dbReference type="EMBL" id="WVX51362.1"/>
    </source>
</evidence>
<dbReference type="EMBL" id="CP143423">
    <property type="protein sequence ID" value="WVX51362.1"/>
    <property type="molecule type" value="Genomic_DNA"/>
</dbReference>
<sequence length="156" mass="16746">MQIVTEVSRRVCLCLHLIISTMLVLCPVSTAAQVSNPVATNTPKAPEQAVQIDPAPSDTAIEQRIESILNATGWYSEVGARVDEGVVFLDGVTATEAYRTWARDLASKTDGVVAIVNRITVREVVIWSLAPALEELENVAQKTVAALPLIVLAVLV</sequence>
<dbReference type="PROSITE" id="PS50914">
    <property type="entry name" value="BON"/>
    <property type="match status" value="1"/>
</dbReference>
<dbReference type="RefSeq" id="WP_262386378.1">
    <property type="nucleotide sequence ID" value="NZ_CP143423.1"/>
</dbReference>
<evidence type="ECO:0000313" key="4">
    <source>
        <dbReference type="Proteomes" id="UP001318682"/>
    </source>
</evidence>
<proteinExistence type="predicted"/>
<evidence type="ECO:0000256" key="1">
    <source>
        <dbReference type="SAM" id="SignalP"/>
    </source>
</evidence>
<keyword evidence="1" id="KW-0732">Signal</keyword>
<evidence type="ECO:0000259" key="2">
    <source>
        <dbReference type="PROSITE" id="PS50914"/>
    </source>
</evidence>
<keyword evidence="4" id="KW-1185">Reference proteome</keyword>
<protein>
    <recommendedName>
        <fullName evidence="2">BON domain-containing protein</fullName>
    </recommendedName>
</protein>
<feature type="chain" id="PRO_5045506539" description="BON domain-containing protein" evidence="1">
    <location>
        <begin position="32"/>
        <end position="156"/>
    </location>
</feature>
<accession>A0ABZ2BZU9</accession>
<dbReference type="Pfam" id="PF04972">
    <property type="entry name" value="BON"/>
    <property type="match status" value="1"/>
</dbReference>
<dbReference type="InterPro" id="IPR007055">
    <property type="entry name" value="BON_dom"/>
</dbReference>
<reference evidence="4" key="1">
    <citation type="submission" date="2024-01" db="EMBL/GenBank/DDBJ databases">
        <title>Roseobacter fucihabitans sp. nov., isolated from the brown alga Fucus spiralis.</title>
        <authorList>
            <person name="Hahnke S."/>
            <person name="Berger M."/>
            <person name="Schlingloff A."/>
            <person name="Athale I."/>
            <person name="Neumann-Schaal M."/>
            <person name="Adenaya A."/>
            <person name="Poehlein A."/>
            <person name="Daniel R."/>
            <person name="Pertersen J."/>
            <person name="Brinkhoff T."/>
        </authorList>
    </citation>
    <scope>NUCLEOTIDE SEQUENCE [LARGE SCALE GENOMIC DNA]</scope>
    <source>
        <strain evidence="4">B14</strain>
    </source>
</reference>
<feature type="domain" description="BON" evidence="2">
    <location>
        <begin position="57"/>
        <end position="123"/>
    </location>
</feature>
<feature type="signal peptide" evidence="1">
    <location>
        <begin position="1"/>
        <end position="31"/>
    </location>
</feature>
<name>A0ABZ2BZU9_9RHOB</name>
<dbReference type="Proteomes" id="UP001318682">
    <property type="component" value="Chromosome"/>
</dbReference>
<gene>
    <name evidence="3" type="ORF">ROLI_044630</name>
</gene>